<gene>
    <name evidence="1" type="ORF">CLUMA_CG020034</name>
</gene>
<dbReference type="AlphaFoldDB" id="A0A1J1J3M3"/>
<name>A0A1J1J3M3_9DIPT</name>
<evidence type="ECO:0000313" key="2">
    <source>
        <dbReference type="Proteomes" id="UP000183832"/>
    </source>
</evidence>
<organism evidence="1 2">
    <name type="scientific">Clunio marinus</name>
    <dbReference type="NCBI Taxonomy" id="568069"/>
    <lineage>
        <taxon>Eukaryota</taxon>
        <taxon>Metazoa</taxon>
        <taxon>Ecdysozoa</taxon>
        <taxon>Arthropoda</taxon>
        <taxon>Hexapoda</taxon>
        <taxon>Insecta</taxon>
        <taxon>Pterygota</taxon>
        <taxon>Neoptera</taxon>
        <taxon>Endopterygota</taxon>
        <taxon>Diptera</taxon>
        <taxon>Nematocera</taxon>
        <taxon>Chironomoidea</taxon>
        <taxon>Chironomidae</taxon>
        <taxon>Clunio</taxon>
    </lineage>
</organism>
<dbReference type="EMBL" id="CVRI01000069">
    <property type="protein sequence ID" value="CRL06975.1"/>
    <property type="molecule type" value="Genomic_DNA"/>
</dbReference>
<protein>
    <submittedName>
        <fullName evidence="1">CLUMA_CG020034, isoform A</fullName>
    </submittedName>
</protein>
<sequence>MSNEEENLRVDVMQISISIMLSIPFPSTSCCATDGNDKNKISESIDDTINKWNYETRKTSTQRTHGLEGCLGIA</sequence>
<dbReference type="Proteomes" id="UP000183832">
    <property type="component" value="Unassembled WGS sequence"/>
</dbReference>
<reference evidence="1 2" key="1">
    <citation type="submission" date="2015-04" db="EMBL/GenBank/DDBJ databases">
        <authorList>
            <person name="Syromyatnikov M.Y."/>
            <person name="Popov V.N."/>
        </authorList>
    </citation>
    <scope>NUCLEOTIDE SEQUENCE [LARGE SCALE GENOMIC DNA]</scope>
</reference>
<proteinExistence type="predicted"/>
<accession>A0A1J1J3M3</accession>
<keyword evidence="2" id="KW-1185">Reference proteome</keyword>
<evidence type="ECO:0000313" key="1">
    <source>
        <dbReference type="EMBL" id="CRL06975.1"/>
    </source>
</evidence>